<keyword evidence="2" id="KW-1185">Reference proteome</keyword>
<organism evidence="1 2">
    <name type="scientific">Cichorium intybus</name>
    <name type="common">Chicory</name>
    <dbReference type="NCBI Taxonomy" id="13427"/>
    <lineage>
        <taxon>Eukaryota</taxon>
        <taxon>Viridiplantae</taxon>
        <taxon>Streptophyta</taxon>
        <taxon>Embryophyta</taxon>
        <taxon>Tracheophyta</taxon>
        <taxon>Spermatophyta</taxon>
        <taxon>Magnoliopsida</taxon>
        <taxon>eudicotyledons</taxon>
        <taxon>Gunneridae</taxon>
        <taxon>Pentapetalae</taxon>
        <taxon>asterids</taxon>
        <taxon>campanulids</taxon>
        <taxon>Asterales</taxon>
        <taxon>Asteraceae</taxon>
        <taxon>Cichorioideae</taxon>
        <taxon>Cichorieae</taxon>
        <taxon>Cichoriinae</taxon>
        <taxon>Cichorium</taxon>
    </lineage>
</organism>
<dbReference type="EMBL" id="CM042011">
    <property type="protein sequence ID" value="KAI3766838.1"/>
    <property type="molecule type" value="Genomic_DNA"/>
</dbReference>
<reference evidence="2" key="1">
    <citation type="journal article" date="2022" name="Mol. Ecol. Resour.">
        <title>The genomes of chicory, endive, great burdock and yacon provide insights into Asteraceae palaeo-polyploidization history and plant inulin production.</title>
        <authorList>
            <person name="Fan W."/>
            <person name="Wang S."/>
            <person name="Wang H."/>
            <person name="Wang A."/>
            <person name="Jiang F."/>
            <person name="Liu H."/>
            <person name="Zhao H."/>
            <person name="Xu D."/>
            <person name="Zhang Y."/>
        </authorList>
    </citation>
    <scope>NUCLEOTIDE SEQUENCE [LARGE SCALE GENOMIC DNA]</scope>
    <source>
        <strain evidence="2">cv. Punajuju</strain>
    </source>
</reference>
<dbReference type="Proteomes" id="UP001055811">
    <property type="component" value="Linkage Group LG03"/>
</dbReference>
<comment type="caution">
    <text evidence="1">The sequence shown here is derived from an EMBL/GenBank/DDBJ whole genome shotgun (WGS) entry which is preliminary data.</text>
</comment>
<proteinExistence type="predicted"/>
<reference evidence="1 2" key="2">
    <citation type="journal article" date="2022" name="Mol. Ecol. Resour.">
        <title>The genomes of chicory, endive, great burdock and yacon provide insights into Asteraceae paleo-polyploidization history and plant inulin production.</title>
        <authorList>
            <person name="Fan W."/>
            <person name="Wang S."/>
            <person name="Wang H."/>
            <person name="Wang A."/>
            <person name="Jiang F."/>
            <person name="Liu H."/>
            <person name="Zhao H."/>
            <person name="Xu D."/>
            <person name="Zhang Y."/>
        </authorList>
    </citation>
    <scope>NUCLEOTIDE SEQUENCE [LARGE SCALE GENOMIC DNA]</scope>
    <source>
        <strain evidence="2">cv. Punajuju</strain>
        <tissue evidence="1">Leaves</tissue>
    </source>
</reference>
<evidence type="ECO:0000313" key="1">
    <source>
        <dbReference type="EMBL" id="KAI3766838.1"/>
    </source>
</evidence>
<sequence length="88" mass="9997">MVSRKRKTHVVEKPVAMVEGLKHPKRGKLDLKEKTINKKATEESNFKEPIVESIPTSTKALTATATSFIDITVLRFSPDNLLYPDFHF</sequence>
<protein>
    <submittedName>
        <fullName evidence="1">Uncharacterized protein</fullName>
    </submittedName>
</protein>
<gene>
    <name evidence="1" type="ORF">L2E82_16913</name>
</gene>
<evidence type="ECO:0000313" key="2">
    <source>
        <dbReference type="Proteomes" id="UP001055811"/>
    </source>
</evidence>
<name>A0ACB9F673_CICIN</name>
<accession>A0ACB9F673</accession>